<dbReference type="InterPro" id="IPR000182">
    <property type="entry name" value="GNAT_dom"/>
</dbReference>
<evidence type="ECO:0000256" key="1">
    <source>
        <dbReference type="ARBA" id="ARBA00022679"/>
    </source>
</evidence>
<gene>
    <name evidence="5" type="ORF">ACFOSX_02595</name>
</gene>
<keyword evidence="1 5" id="KW-0808">Transferase</keyword>
<comment type="similarity">
    <text evidence="3">Belongs to the acetyltransferase family. RimJ subfamily.</text>
</comment>
<evidence type="ECO:0000256" key="2">
    <source>
        <dbReference type="ARBA" id="ARBA00023315"/>
    </source>
</evidence>
<sequence length="179" mass="21000">MLLVDYIEIAPIKIHDAWKLCNFANANEPHLKRFFPKTLEQNLTPSLSQYFVEQKVKQFEAKDEFLFTLKHEEYRDFLGLVYIKELDWVKKQGEFAYCVDYRWGGKSIATKSVGALSEYAFSEFGLETLQIIAHKTNIPSVKVALNNGFTWIKTLEKSYAPPMEEALDMELYELYKHER</sequence>
<keyword evidence="6" id="KW-1185">Reference proteome</keyword>
<dbReference type="GO" id="GO:0016746">
    <property type="term" value="F:acyltransferase activity"/>
    <property type="evidence" value="ECO:0007669"/>
    <property type="project" value="UniProtKB-KW"/>
</dbReference>
<evidence type="ECO:0000256" key="3">
    <source>
        <dbReference type="ARBA" id="ARBA00038502"/>
    </source>
</evidence>
<organism evidence="5 6">
    <name type="scientific">Winogradskyella maritima</name>
    <dbReference type="NCBI Taxonomy" id="1517766"/>
    <lineage>
        <taxon>Bacteria</taxon>
        <taxon>Pseudomonadati</taxon>
        <taxon>Bacteroidota</taxon>
        <taxon>Flavobacteriia</taxon>
        <taxon>Flavobacteriales</taxon>
        <taxon>Flavobacteriaceae</taxon>
        <taxon>Winogradskyella</taxon>
    </lineage>
</organism>
<dbReference type="SUPFAM" id="SSF55729">
    <property type="entry name" value="Acyl-CoA N-acyltransferases (Nat)"/>
    <property type="match status" value="1"/>
</dbReference>
<reference evidence="6" key="1">
    <citation type="journal article" date="2019" name="Int. J. Syst. Evol. Microbiol.">
        <title>The Global Catalogue of Microorganisms (GCM) 10K type strain sequencing project: providing services to taxonomists for standard genome sequencing and annotation.</title>
        <authorList>
            <consortium name="The Broad Institute Genomics Platform"/>
            <consortium name="The Broad Institute Genome Sequencing Center for Infectious Disease"/>
            <person name="Wu L."/>
            <person name="Ma J."/>
        </authorList>
    </citation>
    <scope>NUCLEOTIDE SEQUENCE [LARGE SCALE GENOMIC DNA]</scope>
    <source>
        <strain evidence="6">CECT 8979</strain>
    </source>
</reference>
<dbReference type="RefSeq" id="WP_386096717.1">
    <property type="nucleotide sequence ID" value="NZ_JBHSAT010000004.1"/>
</dbReference>
<dbReference type="InterPro" id="IPR016181">
    <property type="entry name" value="Acyl_CoA_acyltransferase"/>
</dbReference>
<comment type="caution">
    <text evidence="5">The sequence shown here is derived from an EMBL/GenBank/DDBJ whole genome shotgun (WGS) entry which is preliminary data.</text>
</comment>
<name>A0ABV8AE13_9FLAO</name>
<dbReference type="PANTHER" id="PTHR43792:SF8">
    <property type="entry name" value="[RIBOSOMAL PROTEIN US5]-ALANINE N-ACETYLTRANSFERASE"/>
    <property type="match status" value="1"/>
</dbReference>
<dbReference type="InterPro" id="IPR051531">
    <property type="entry name" value="N-acetyltransferase"/>
</dbReference>
<dbReference type="PANTHER" id="PTHR43792">
    <property type="entry name" value="GNAT FAMILY, PUTATIVE (AFU_ORTHOLOGUE AFUA_3G00765)-RELATED-RELATED"/>
    <property type="match status" value="1"/>
</dbReference>
<evidence type="ECO:0000313" key="6">
    <source>
        <dbReference type="Proteomes" id="UP001595812"/>
    </source>
</evidence>
<keyword evidence="2 5" id="KW-0012">Acyltransferase</keyword>
<proteinExistence type="inferred from homology"/>
<evidence type="ECO:0000313" key="5">
    <source>
        <dbReference type="EMBL" id="MFC3876108.1"/>
    </source>
</evidence>
<dbReference type="Proteomes" id="UP001595812">
    <property type="component" value="Unassembled WGS sequence"/>
</dbReference>
<dbReference type="Gene3D" id="3.40.630.30">
    <property type="match status" value="1"/>
</dbReference>
<dbReference type="Pfam" id="PF13302">
    <property type="entry name" value="Acetyltransf_3"/>
    <property type="match status" value="1"/>
</dbReference>
<accession>A0ABV8AE13</accession>
<dbReference type="EC" id="2.3.-.-" evidence="5"/>
<dbReference type="EMBL" id="JBHSAT010000004">
    <property type="protein sequence ID" value="MFC3876108.1"/>
    <property type="molecule type" value="Genomic_DNA"/>
</dbReference>
<feature type="domain" description="N-acetyltransferase" evidence="4">
    <location>
        <begin position="9"/>
        <end position="150"/>
    </location>
</feature>
<evidence type="ECO:0000259" key="4">
    <source>
        <dbReference type="Pfam" id="PF13302"/>
    </source>
</evidence>
<protein>
    <submittedName>
        <fullName evidence="5">GNAT family N-acetyltransferase</fullName>
        <ecNumber evidence="5">2.3.-.-</ecNumber>
    </submittedName>
</protein>